<dbReference type="VEuPathDB" id="FungiDB:ASPTUDRAFT_38196"/>
<dbReference type="Proteomes" id="UP000184304">
    <property type="component" value="Unassembled WGS sequence"/>
</dbReference>
<sequence>MHAPMRGITHPRGARGMTVAIPEDVVELGRASIAVFKKPDVQVRRHSAITVTDAIRNANIQPLEELANYLRIEMEN</sequence>
<name>A0A1L9NQ49_ASPTC</name>
<accession>A0A1L9NQ49</accession>
<organism evidence="1 2">
    <name type="scientific">Aspergillus tubingensis (strain CBS 134.48)</name>
    <dbReference type="NCBI Taxonomy" id="767770"/>
    <lineage>
        <taxon>Eukaryota</taxon>
        <taxon>Fungi</taxon>
        <taxon>Dikarya</taxon>
        <taxon>Ascomycota</taxon>
        <taxon>Pezizomycotina</taxon>
        <taxon>Eurotiomycetes</taxon>
        <taxon>Eurotiomycetidae</taxon>
        <taxon>Eurotiales</taxon>
        <taxon>Aspergillaceae</taxon>
        <taxon>Aspergillus</taxon>
        <taxon>Aspergillus subgen. Circumdati</taxon>
    </lineage>
</organism>
<dbReference type="EMBL" id="KV878176">
    <property type="protein sequence ID" value="OJI91234.1"/>
    <property type="molecule type" value="Genomic_DNA"/>
</dbReference>
<keyword evidence="2" id="KW-1185">Reference proteome</keyword>
<proteinExistence type="predicted"/>
<evidence type="ECO:0000313" key="2">
    <source>
        <dbReference type="Proteomes" id="UP000184304"/>
    </source>
</evidence>
<reference evidence="2" key="1">
    <citation type="journal article" date="2017" name="Genome Biol.">
        <title>Comparative genomics reveals high biological diversity and specific adaptations in the industrially and medically important fungal genus Aspergillus.</title>
        <authorList>
            <person name="de Vries R.P."/>
            <person name="Riley R."/>
            <person name="Wiebenga A."/>
            <person name="Aguilar-Osorio G."/>
            <person name="Amillis S."/>
            <person name="Uchima C.A."/>
            <person name="Anderluh G."/>
            <person name="Asadollahi M."/>
            <person name="Askin M."/>
            <person name="Barry K."/>
            <person name="Battaglia E."/>
            <person name="Bayram O."/>
            <person name="Benocci T."/>
            <person name="Braus-Stromeyer S.A."/>
            <person name="Caldana C."/>
            <person name="Canovas D."/>
            <person name="Cerqueira G.C."/>
            <person name="Chen F."/>
            <person name="Chen W."/>
            <person name="Choi C."/>
            <person name="Clum A."/>
            <person name="Dos Santos R.A."/>
            <person name="Damasio A.R."/>
            <person name="Diallinas G."/>
            <person name="Emri T."/>
            <person name="Fekete E."/>
            <person name="Flipphi M."/>
            <person name="Freyberg S."/>
            <person name="Gallo A."/>
            <person name="Gournas C."/>
            <person name="Habgood R."/>
            <person name="Hainaut M."/>
            <person name="Harispe M.L."/>
            <person name="Henrissat B."/>
            <person name="Hilden K.S."/>
            <person name="Hope R."/>
            <person name="Hossain A."/>
            <person name="Karabika E."/>
            <person name="Karaffa L."/>
            <person name="Karanyi Z."/>
            <person name="Krasevec N."/>
            <person name="Kuo A."/>
            <person name="Kusch H."/>
            <person name="LaButti K."/>
            <person name="Lagendijk E.L."/>
            <person name="Lapidus A."/>
            <person name="Levasseur A."/>
            <person name="Lindquist E."/>
            <person name="Lipzen A."/>
            <person name="Logrieco A.F."/>
            <person name="MacCabe A."/>
            <person name="Maekelae M.R."/>
            <person name="Malavazi I."/>
            <person name="Melin P."/>
            <person name="Meyer V."/>
            <person name="Mielnichuk N."/>
            <person name="Miskei M."/>
            <person name="Molnar A.P."/>
            <person name="Mule G."/>
            <person name="Ngan C.Y."/>
            <person name="Orejas M."/>
            <person name="Orosz E."/>
            <person name="Ouedraogo J.P."/>
            <person name="Overkamp K.M."/>
            <person name="Park H.-S."/>
            <person name="Perrone G."/>
            <person name="Piumi F."/>
            <person name="Punt P.J."/>
            <person name="Ram A.F."/>
            <person name="Ramon A."/>
            <person name="Rauscher S."/>
            <person name="Record E."/>
            <person name="Riano-Pachon D.M."/>
            <person name="Robert V."/>
            <person name="Roehrig J."/>
            <person name="Ruller R."/>
            <person name="Salamov A."/>
            <person name="Salih N.S."/>
            <person name="Samson R.A."/>
            <person name="Sandor E."/>
            <person name="Sanguinetti M."/>
            <person name="Schuetze T."/>
            <person name="Sepcic K."/>
            <person name="Shelest E."/>
            <person name="Sherlock G."/>
            <person name="Sophianopoulou V."/>
            <person name="Squina F.M."/>
            <person name="Sun H."/>
            <person name="Susca A."/>
            <person name="Todd R.B."/>
            <person name="Tsang A."/>
            <person name="Unkles S.E."/>
            <person name="van de Wiele N."/>
            <person name="van Rossen-Uffink D."/>
            <person name="Oliveira J.V."/>
            <person name="Vesth T.C."/>
            <person name="Visser J."/>
            <person name="Yu J.-H."/>
            <person name="Zhou M."/>
            <person name="Andersen M.R."/>
            <person name="Archer D.B."/>
            <person name="Baker S.E."/>
            <person name="Benoit I."/>
            <person name="Brakhage A.A."/>
            <person name="Braus G.H."/>
            <person name="Fischer R."/>
            <person name="Frisvad J.C."/>
            <person name="Goldman G.H."/>
            <person name="Houbraken J."/>
            <person name="Oakley B."/>
            <person name="Pocsi I."/>
            <person name="Scazzocchio C."/>
            <person name="Seiboth B."/>
            <person name="vanKuyk P.A."/>
            <person name="Wortman J."/>
            <person name="Dyer P.S."/>
            <person name="Grigoriev I.V."/>
        </authorList>
    </citation>
    <scope>NUCLEOTIDE SEQUENCE [LARGE SCALE GENOMIC DNA]</scope>
    <source>
        <strain evidence="2">CBS 134.48</strain>
    </source>
</reference>
<dbReference type="AlphaFoldDB" id="A0A1L9NQ49"/>
<evidence type="ECO:0000313" key="1">
    <source>
        <dbReference type="EMBL" id="OJI91234.1"/>
    </source>
</evidence>
<protein>
    <submittedName>
        <fullName evidence="1">Uncharacterized protein</fullName>
    </submittedName>
</protein>
<gene>
    <name evidence="1" type="ORF">ASPTUDRAFT_38196</name>
</gene>